<feature type="region of interest" description="Disordered" evidence="1">
    <location>
        <begin position="218"/>
        <end position="237"/>
    </location>
</feature>
<gene>
    <name evidence="2" type="ORF">J1605_003642</name>
</gene>
<feature type="region of interest" description="Disordered" evidence="1">
    <location>
        <begin position="33"/>
        <end position="53"/>
    </location>
</feature>
<reference evidence="2 3" key="1">
    <citation type="submission" date="2022-11" db="EMBL/GenBank/DDBJ databases">
        <title>Whole genome sequence of Eschrichtius robustus ER-17-0199.</title>
        <authorList>
            <person name="Bruniche-Olsen A."/>
            <person name="Black A.N."/>
            <person name="Fields C.J."/>
            <person name="Walden K."/>
            <person name="Dewoody J.A."/>
        </authorList>
    </citation>
    <scope>NUCLEOTIDE SEQUENCE [LARGE SCALE GENOMIC DNA]</scope>
    <source>
        <strain evidence="2">ER-17-0199</strain>
        <tissue evidence="2">Blubber</tissue>
    </source>
</reference>
<evidence type="ECO:0000313" key="3">
    <source>
        <dbReference type="Proteomes" id="UP001159641"/>
    </source>
</evidence>
<organism evidence="2 3">
    <name type="scientific">Eschrichtius robustus</name>
    <name type="common">California gray whale</name>
    <name type="synonym">Eschrichtius gibbosus</name>
    <dbReference type="NCBI Taxonomy" id="9764"/>
    <lineage>
        <taxon>Eukaryota</taxon>
        <taxon>Metazoa</taxon>
        <taxon>Chordata</taxon>
        <taxon>Craniata</taxon>
        <taxon>Vertebrata</taxon>
        <taxon>Euteleostomi</taxon>
        <taxon>Mammalia</taxon>
        <taxon>Eutheria</taxon>
        <taxon>Laurasiatheria</taxon>
        <taxon>Artiodactyla</taxon>
        <taxon>Whippomorpha</taxon>
        <taxon>Cetacea</taxon>
        <taxon>Mysticeti</taxon>
        <taxon>Eschrichtiidae</taxon>
        <taxon>Eschrichtius</taxon>
    </lineage>
</organism>
<accession>A0AB34HQ84</accession>
<evidence type="ECO:0000313" key="2">
    <source>
        <dbReference type="EMBL" id="KAJ8793634.1"/>
    </source>
</evidence>
<dbReference type="Proteomes" id="UP001159641">
    <property type="component" value="Unassembled WGS sequence"/>
</dbReference>
<protein>
    <submittedName>
        <fullName evidence="2">Uncharacterized protein</fullName>
    </submittedName>
</protein>
<proteinExistence type="predicted"/>
<name>A0AB34HQ84_ESCRO</name>
<evidence type="ECO:0000256" key="1">
    <source>
        <dbReference type="SAM" id="MobiDB-lite"/>
    </source>
</evidence>
<dbReference type="EMBL" id="JAIQCJ010000963">
    <property type="protein sequence ID" value="KAJ8793634.1"/>
    <property type="molecule type" value="Genomic_DNA"/>
</dbReference>
<feature type="region of interest" description="Disordered" evidence="1">
    <location>
        <begin position="1"/>
        <end position="21"/>
    </location>
</feature>
<feature type="compositionally biased region" description="Polar residues" evidence="1">
    <location>
        <begin position="260"/>
        <end position="273"/>
    </location>
</feature>
<comment type="caution">
    <text evidence="2">The sequence shown here is derived from an EMBL/GenBank/DDBJ whole genome shotgun (WGS) entry which is preliminary data.</text>
</comment>
<keyword evidence="3" id="KW-1185">Reference proteome</keyword>
<feature type="region of interest" description="Disordered" evidence="1">
    <location>
        <begin position="248"/>
        <end position="275"/>
    </location>
</feature>
<dbReference type="AlphaFoldDB" id="A0AB34HQ84"/>
<sequence length="327" mass="35318">MSVRRKPGSSGCDPPGALAGMRGSLRTLQDAPYLRPSCQPAPADTPQTTCTDNPLVGRRLRKKIRAANPTAAPSGAPSRLNQNVPSHQPDFLPTSEQIQHVSVSVFFYKTQKVKRNQTLKRVCDPFQNETAVVIFFGYAVRTFLAFSHAVITGRGPGCPVGGVSRGPSTAHLTSLWKSGGQSRGQSDLCSFRPRRAWSHQGCEGGVLPWVTCSRPFKEREAQEPGDGSPPRLPDSPDKLLCMECDLPGDVRPQPGKETTWKTNDNSPRRSQTVEPAAVASPLVCVGPFRSPAAVPTLPGRPAMQGDWVRVTVPQSLVTLASRLVSPR</sequence>